<organism evidence="1 2">
    <name type="scientific">Paracoccus jeotgali</name>
    <dbReference type="NCBI Taxonomy" id="2065379"/>
    <lineage>
        <taxon>Bacteria</taxon>
        <taxon>Pseudomonadati</taxon>
        <taxon>Pseudomonadota</taxon>
        <taxon>Alphaproteobacteria</taxon>
        <taxon>Rhodobacterales</taxon>
        <taxon>Paracoccaceae</taxon>
        <taxon>Paracoccus</taxon>
    </lineage>
</organism>
<gene>
    <name evidence="1" type="ORF">CYR75_11955</name>
</gene>
<dbReference type="AlphaFoldDB" id="A0A2K9MIN4"/>
<dbReference type="EMBL" id="CP025583">
    <property type="protein sequence ID" value="AUM74896.1"/>
    <property type="molecule type" value="Genomic_DNA"/>
</dbReference>
<proteinExistence type="predicted"/>
<dbReference type="Proteomes" id="UP000234882">
    <property type="component" value="Chromosome"/>
</dbReference>
<name>A0A2K9MIN4_9RHOB</name>
<keyword evidence="2" id="KW-1185">Reference proteome</keyword>
<dbReference type="OrthoDB" id="7820684at2"/>
<dbReference type="InterPro" id="IPR041289">
    <property type="entry name" value="Bact_RF_family3"/>
</dbReference>
<reference evidence="2" key="1">
    <citation type="submission" date="2017-12" db="EMBL/GenBank/DDBJ databases">
        <title>Genomic analysis of Paracoccus sp. CBA4604.</title>
        <authorList>
            <person name="Roh S.W."/>
            <person name="Kim J.Y."/>
            <person name="Kim J.S."/>
        </authorList>
    </citation>
    <scope>NUCLEOTIDE SEQUENCE [LARGE SCALE GENOMIC DNA]</scope>
    <source>
        <strain evidence="2">CBA4604</strain>
    </source>
</reference>
<evidence type="ECO:0000313" key="1">
    <source>
        <dbReference type="EMBL" id="AUM74896.1"/>
    </source>
</evidence>
<dbReference type="KEGG" id="paru:CYR75_11955"/>
<accession>A0A2K9MIN4</accession>
<protein>
    <submittedName>
        <fullName evidence="1">Uncharacterized protein</fullName>
    </submittedName>
</protein>
<evidence type="ECO:0000313" key="2">
    <source>
        <dbReference type="Proteomes" id="UP000234882"/>
    </source>
</evidence>
<dbReference type="RefSeq" id="WP_101500241.1">
    <property type="nucleotide sequence ID" value="NZ_CP025583.1"/>
</dbReference>
<sequence>MRPLNDNLLRDLAEHKAPLCLSLFMDVARGGGNHNHIRISLKNTKSEANDALDACEGPKDAVEAIRQRLDALDYDDVVGGHDRRIAVYIAPDRTEIIDARFVETGVHLGEAFRLAPLLGDLDQRPDHAILAASQEETCLYQSSGGVLTRQDVPDMPNSLHDISKFTDQQEKGNIEGFEDSGVPGSLRGEAAMATGRGGPQGVPHYSVGGHDWREDKEGEMRHYANLVINAAQHHLSGTNVPLIIAADERLYGMLRDNSEYPFLLENGITLHPREMDEEKLREEANACLEQEVARRRDEVWEEIAMSLGREDGEASKDPLDIVTAAASGRIAHLFVRPEATMRGSVDPDSYKATASEDGPEDLVDRAIIETLRQGGDVFPLSSEANPDTMMAASYRYPT</sequence>
<dbReference type="Pfam" id="PF18845">
    <property type="entry name" value="baeRF_family3"/>
    <property type="match status" value="1"/>
</dbReference>